<feature type="compositionally biased region" description="Basic and acidic residues" evidence="1">
    <location>
        <begin position="26"/>
        <end position="37"/>
    </location>
</feature>
<feature type="region of interest" description="Disordered" evidence="1">
    <location>
        <begin position="1"/>
        <end position="37"/>
    </location>
</feature>
<organism evidence="2">
    <name type="scientific">Alexandrium monilatum</name>
    <dbReference type="NCBI Taxonomy" id="311494"/>
    <lineage>
        <taxon>Eukaryota</taxon>
        <taxon>Sar</taxon>
        <taxon>Alveolata</taxon>
        <taxon>Dinophyceae</taxon>
        <taxon>Gonyaulacales</taxon>
        <taxon>Pyrocystaceae</taxon>
        <taxon>Alexandrium</taxon>
    </lineage>
</organism>
<proteinExistence type="predicted"/>
<reference evidence="2" key="1">
    <citation type="submission" date="2021-01" db="EMBL/GenBank/DDBJ databases">
        <authorList>
            <person name="Corre E."/>
            <person name="Pelletier E."/>
            <person name="Niang G."/>
            <person name="Scheremetjew M."/>
            <person name="Finn R."/>
            <person name="Kale V."/>
            <person name="Holt S."/>
            <person name="Cochrane G."/>
            <person name="Meng A."/>
            <person name="Brown T."/>
            <person name="Cohen L."/>
        </authorList>
    </citation>
    <scope>NUCLEOTIDE SEQUENCE</scope>
    <source>
        <strain evidence="2">CCMP3105</strain>
    </source>
</reference>
<protein>
    <recommendedName>
        <fullName evidence="3">PDZ domain-containing protein</fullName>
    </recommendedName>
</protein>
<accession>A0A7S4QW95</accession>
<name>A0A7S4QW95_9DINO</name>
<gene>
    <name evidence="2" type="ORF">AMON00008_LOCUS26632</name>
</gene>
<dbReference type="AlphaFoldDB" id="A0A7S4QW95"/>
<evidence type="ECO:0000256" key="1">
    <source>
        <dbReference type="SAM" id="MobiDB-lite"/>
    </source>
</evidence>
<feature type="compositionally biased region" description="Polar residues" evidence="1">
    <location>
        <begin position="11"/>
        <end position="20"/>
    </location>
</feature>
<evidence type="ECO:0008006" key="3">
    <source>
        <dbReference type="Google" id="ProtNLM"/>
    </source>
</evidence>
<evidence type="ECO:0000313" key="2">
    <source>
        <dbReference type="EMBL" id="CAE4595949.1"/>
    </source>
</evidence>
<dbReference type="EMBL" id="HBNR01038535">
    <property type="protein sequence ID" value="CAE4595949.1"/>
    <property type="molecule type" value="Transcribed_RNA"/>
</dbReference>
<sequence length="260" mass="28460">MPPEAEDGGASSPTDSTPSNPGDPLPEGKIRSRWATWRDRGSELATPSCAISKDQIADMLTKGPTAQVKGELGKVRRPQQASHDGVRLEFDDQGTIRTVVAKYRPLSMKHLTQMPIVAEGFGINSYGEQELGMKPGWKLVRIAGSKVRDDVGYGSVIGELVDRMKCLPQWPLPIEFCESLDAEIGTVVNFYERPLGLNLSETIPVRVLGLNGPCAAQRQGVKQGWYVRRVGGRDVRECGDFSAFYAVLKNCLDDLDNSGR</sequence>